<organism evidence="1 2">
    <name type="scientific">Dentiscutata heterogama</name>
    <dbReference type="NCBI Taxonomy" id="1316150"/>
    <lineage>
        <taxon>Eukaryota</taxon>
        <taxon>Fungi</taxon>
        <taxon>Fungi incertae sedis</taxon>
        <taxon>Mucoromycota</taxon>
        <taxon>Glomeromycotina</taxon>
        <taxon>Glomeromycetes</taxon>
        <taxon>Diversisporales</taxon>
        <taxon>Gigasporaceae</taxon>
        <taxon>Dentiscutata</taxon>
    </lineage>
</organism>
<evidence type="ECO:0000313" key="1">
    <source>
        <dbReference type="EMBL" id="CAG8539988.1"/>
    </source>
</evidence>
<evidence type="ECO:0000313" key="2">
    <source>
        <dbReference type="Proteomes" id="UP000789702"/>
    </source>
</evidence>
<protein>
    <submittedName>
        <fullName evidence="1">9495_t:CDS:1</fullName>
    </submittedName>
</protein>
<accession>A0ACA9LQ28</accession>
<dbReference type="EMBL" id="CAJVPU010004919">
    <property type="protein sequence ID" value="CAG8539988.1"/>
    <property type="molecule type" value="Genomic_DNA"/>
</dbReference>
<keyword evidence="2" id="KW-1185">Reference proteome</keyword>
<gene>
    <name evidence="1" type="ORF">DHETER_LOCUS4761</name>
</gene>
<sequence length="986" mass="116078">MSLNFKWRKKRSLDQVQTLYTEGEQLAEWLLVKYCAIAVLENSNKHDKNIQDLQTILSKSQSIQTKQIQQLSEDEVQWLRNSKSSMENYITENIQKSIKILEDEIVNLNEYSQNGIKTKDNLIYQQEVRYINTLNAENEKLKNYLIEKRNQCVELNMNIIIDGELIQKQNVDVNDSEFDAKETIEKLESSNKKLKNIKINLIPDMRKQLNRIGNFSKEELHNLETEKNKLKDFITIQCHNFEISITKEAFKANNTSSDGWQLINDIQIFRKEKVLLENHLKEKFKEQIELSQPTLNEFMQKYSAFNDETKKIENELTEIKDENNNIIDRKQRLQNQIKELDKESEEDSSINIINGARYQLIQTLLGDITDLYNQKRDLRNYLTKKYDLLIQLVNLNDEHPVIEKYIEDHNKFESSFPEKKFNLRRTNNNEIIISYGGEVIDDTCHFQNLYKDKGNLKTYFYAQLKKTIDDFNSEKRKLEEKLAYINATKKYQNLQINIQSLYKKICEWKSDLVNRYNQLIKLTKYINKDFSEYTKKVNKLMEEIQPFSDVSTNANQQNIENLIYDCEQTIDKYNNKIRELQAERDFIATAIDSVKVKIESDLINRYRQLIELGEFKKWTLVSDEYLNNIKKIQGTPNLSDTNPNDTNDVQKNTDRIQQLETNVSNLEGDMKSKNQKIYELKGELEARDIKIRELIEANNSLRNEAAKYSSELGKATNFEFGDHDSNNIGKLSSEIKQLRHDLEFFCTLRKSIALINESYMKSLLKKYNCSTEVLGKNYAKNLLEGLLQRHIIETTISKAKEYLNIDERNKDACLEAKIKSVTNRLQEYTTALSTNRLGADKVSPAIPTKLRQMVYTLLSNRGFSKYRDEREHPVIERLTKEILNIMNSCRKINDTVKNKEIESMTTKIVRQIIVIFLFRFKVQEPIIEYLWFESRDKIELEFMEYSVNEELKNAEVGVCSFPLIITNINKPNYKVISKASIVRKSF</sequence>
<proteinExistence type="predicted"/>
<reference evidence="1" key="1">
    <citation type="submission" date="2021-06" db="EMBL/GenBank/DDBJ databases">
        <authorList>
            <person name="Kallberg Y."/>
            <person name="Tangrot J."/>
            <person name="Rosling A."/>
        </authorList>
    </citation>
    <scope>NUCLEOTIDE SEQUENCE</scope>
    <source>
        <strain evidence="1">IL203A</strain>
    </source>
</reference>
<comment type="caution">
    <text evidence="1">The sequence shown here is derived from an EMBL/GenBank/DDBJ whole genome shotgun (WGS) entry which is preliminary data.</text>
</comment>
<dbReference type="Proteomes" id="UP000789702">
    <property type="component" value="Unassembled WGS sequence"/>
</dbReference>
<name>A0ACA9LQ28_9GLOM</name>